<dbReference type="HAMAP" id="MF_00365">
    <property type="entry name" value="RecF"/>
    <property type="match status" value="1"/>
</dbReference>
<dbReference type="PANTHER" id="PTHR32182">
    <property type="entry name" value="DNA REPLICATION AND REPAIR PROTEIN RECF"/>
    <property type="match status" value="1"/>
</dbReference>
<dbReference type="InterPro" id="IPR001238">
    <property type="entry name" value="DNA-binding_RecF"/>
</dbReference>
<dbReference type="GO" id="GO:0003697">
    <property type="term" value="F:single-stranded DNA binding"/>
    <property type="evidence" value="ECO:0007669"/>
    <property type="project" value="UniProtKB-UniRule"/>
</dbReference>
<dbReference type="PANTHER" id="PTHR32182:SF0">
    <property type="entry name" value="DNA REPLICATION AND REPAIR PROTEIN RECF"/>
    <property type="match status" value="1"/>
</dbReference>
<dbReference type="InterPro" id="IPR018078">
    <property type="entry name" value="DNA-binding_RecF_CS"/>
</dbReference>
<reference evidence="15 16" key="1">
    <citation type="submission" date="2018-04" db="EMBL/GenBank/DDBJ databases">
        <title>Genomic Encyclopedia of Archaeal and Bacterial Type Strains, Phase II (KMG-II): from individual species to whole genera.</title>
        <authorList>
            <person name="Goeker M."/>
        </authorList>
    </citation>
    <scope>NUCLEOTIDE SEQUENCE [LARGE SCALE GENOMIC DNA]</scope>
    <source>
        <strain evidence="15 16">DSM 45787</strain>
    </source>
</reference>
<dbReference type="GO" id="GO:0005524">
    <property type="term" value="F:ATP binding"/>
    <property type="evidence" value="ECO:0007669"/>
    <property type="project" value="UniProtKB-UniRule"/>
</dbReference>
<evidence type="ECO:0000256" key="6">
    <source>
        <dbReference type="ARBA" id="ARBA00022741"/>
    </source>
</evidence>
<comment type="similarity">
    <text evidence="2 12 13">Belongs to the RecF family.</text>
</comment>
<keyword evidence="4 12" id="KW-0963">Cytoplasm</keyword>
<comment type="caution">
    <text evidence="15">The sequence shown here is derived from an EMBL/GenBank/DDBJ whole genome shotgun (WGS) entry which is preliminary data.</text>
</comment>
<dbReference type="RefSeq" id="WP_108025833.1">
    <property type="nucleotide sequence ID" value="NZ_QBKR01000029.1"/>
</dbReference>
<dbReference type="GO" id="GO:0006260">
    <property type="term" value="P:DNA replication"/>
    <property type="evidence" value="ECO:0007669"/>
    <property type="project" value="UniProtKB-UniRule"/>
</dbReference>
<evidence type="ECO:0000256" key="11">
    <source>
        <dbReference type="ARBA" id="ARBA00023236"/>
    </source>
</evidence>
<evidence type="ECO:0000256" key="2">
    <source>
        <dbReference type="ARBA" id="ARBA00008016"/>
    </source>
</evidence>
<evidence type="ECO:0000256" key="3">
    <source>
        <dbReference type="ARBA" id="ARBA00020170"/>
    </source>
</evidence>
<dbReference type="GO" id="GO:0006302">
    <property type="term" value="P:double-strand break repair"/>
    <property type="evidence" value="ECO:0007669"/>
    <property type="project" value="TreeGrafter"/>
</dbReference>
<dbReference type="OrthoDB" id="9803889at2"/>
<proteinExistence type="inferred from homology"/>
<dbReference type="FunFam" id="1.20.1050.90:FF:000002">
    <property type="entry name" value="DNA replication and repair protein RecF"/>
    <property type="match status" value="1"/>
</dbReference>
<protein>
    <recommendedName>
        <fullName evidence="3 12">DNA replication and repair protein RecF</fullName>
    </recommendedName>
</protein>
<evidence type="ECO:0000256" key="4">
    <source>
        <dbReference type="ARBA" id="ARBA00022490"/>
    </source>
</evidence>
<keyword evidence="7 12" id="KW-0227">DNA damage</keyword>
<keyword evidence="8 12" id="KW-0067">ATP-binding</keyword>
<feature type="domain" description="RecF/RecN/SMC N-terminal" evidence="14">
    <location>
        <begin position="3"/>
        <end position="346"/>
    </location>
</feature>
<dbReference type="EMBL" id="QBKR01000029">
    <property type="protein sequence ID" value="PTX53070.1"/>
    <property type="molecule type" value="Genomic_DNA"/>
</dbReference>
<keyword evidence="10 12" id="KW-0234">DNA repair</keyword>
<keyword evidence="6 12" id="KW-0547">Nucleotide-binding</keyword>
<gene>
    <name evidence="12" type="primary">recF</name>
    <name evidence="15" type="ORF">C8P63_12916</name>
</gene>
<dbReference type="Gene3D" id="1.20.1050.90">
    <property type="entry name" value="RecF/RecN/SMC, N-terminal domain"/>
    <property type="match status" value="1"/>
</dbReference>
<evidence type="ECO:0000256" key="10">
    <source>
        <dbReference type="ARBA" id="ARBA00023204"/>
    </source>
</evidence>
<organism evidence="15 16">
    <name type="scientific">Melghirimyces profundicolus</name>
    <dbReference type="NCBI Taxonomy" id="1242148"/>
    <lineage>
        <taxon>Bacteria</taxon>
        <taxon>Bacillati</taxon>
        <taxon>Bacillota</taxon>
        <taxon>Bacilli</taxon>
        <taxon>Bacillales</taxon>
        <taxon>Thermoactinomycetaceae</taxon>
        <taxon>Melghirimyces</taxon>
    </lineage>
</organism>
<dbReference type="GO" id="GO:0005737">
    <property type="term" value="C:cytoplasm"/>
    <property type="evidence" value="ECO:0007669"/>
    <property type="project" value="UniProtKB-SubCell"/>
</dbReference>
<feature type="binding site" evidence="12">
    <location>
        <begin position="30"/>
        <end position="37"/>
    </location>
    <ligand>
        <name>ATP</name>
        <dbReference type="ChEBI" id="CHEBI:30616"/>
    </ligand>
</feature>
<dbReference type="PROSITE" id="PS00618">
    <property type="entry name" value="RECF_2"/>
    <property type="match status" value="1"/>
</dbReference>
<evidence type="ECO:0000256" key="5">
    <source>
        <dbReference type="ARBA" id="ARBA00022705"/>
    </source>
</evidence>
<dbReference type="AlphaFoldDB" id="A0A2T6BAG2"/>
<evidence type="ECO:0000313" key="15">
    <source>
        <dbReference type="EMBL" id="PTX53070.1"/>
    </source>
</evidence>
<dbReference type="Pfam" id="PF02463">
    <property type="entry name" value="SMC_N"/>
    <property type="match status" value="1"/>
</dbReference>
<keyword evidence="9 12" id="KW-0238">DNA-binding</keyword>
<evidence type="ECO:0000256" key="13">
    <source>
        <dbReference type="RuleBase" id="RU000578"/>
    </source>
</evidence>
<dbReference type="InterPro" id="IPR027417">
    <property type="entry name" value="P-loop_NTPase"/>
</dbReference>
<dbReference type="Gene3D" id="3.40.50.300">
    <property type="entry name" value="P-loop containing nucleotide triphosphate hydrolases"/>
    <property type="match status" value="1"/>
</dbReference>
<name>A0A2T6BAG2_9BACL</name>
<sequence length="372" mass="42960">MHVEQLELKQFRNIRHLRLDCPGELHLFVGPNAQGKTNILESLYVLAIGKSHRTYSHKEMIQWEESAAFLKAKVWRGETAGRLEIRLTPKGKKVIRNGVEQRRLSDYIGSLTAVLFAPEDLSIVKGSPQVRRRFLDMEIGQVSPAYLHSLSQYNKLIHQRNRLLKEWGKKRTADAVMLDVMNEQLIELSTYLWAKRFAFVELLSGRAKEIHDSITRERENLSLQYRPSIPIRAEMDKKELREVMEKELGRIREREVIRGNTLVGPHRDDLRLAADGTDLHTYGSQGQQRTAALSLKLAEIELIHQETGHYPILLLDDVLSELDDFRKTQLLEAIRGKVQTFVTTTGLEGIDRETLNRARIYRVRQGSISEQR</sequence>
<evidence type="ECO:0000256" key="8">
    <source>
        <dbReference type="ARBA" id="ARBA00022840"/>
    </source>
</evidence>
<dbReference type="GO" id="GO:0009432">
    <property type="term" value="P:SOS response"/>
    <property type="evidence" value="ECO:0007669"/>
    <property type="project" value="UniProtKB-UniRule"/>
</dbReference>
<dbReference type="Proteomes" id="UP000244240">
    <property type="component" value="Unassembled WGS sequence"/>
</dbReference>
<dbReference type="SUPFAM" id="SSF52540">
    <property type="entry name" value="P-loop containing nucleoside triphosphate hydrolases"/>
    <property type="match status" value="1"/>
</dbReference>
<dbReference type="InterPro" id="IPR042174">
    <property type="entry name" value="RecF_2"/>
</dbReference>
<evidence type="ECO:0000256" key="1">
    <source>
        <dbReference type="ARBA" id="ARBA00004496"/>
    </source>
</evidence>
<keyword evidence="16" id="KW-1185">Reference proteome</keyword>
<dbReference type="PROSITE" id="PS00617">
    <property type="entry name" value="RECF_1"/>
    <property type="match status" value="1"/>
</dbReference>
<dbReference type="NCBIfam" id="TIGR00611">
    <property type="entry name" value="recf"/>
    <property type="match status" value="1"/>
</dbReference>
<evidence type="ECO:0000259" key="14">
    <source>
        <dbReference type="Pfam" id="PF02463"/>
    </source>
</evidence>
<keyword evidence="11 12" id="KW-0742">SOS response</keyword>
<comment type="function">
    <text evidence="12 13">The RecF protein is involved in DNA metabolism; it is required for DNA replication and normal SOS inducibility. RecF binds preferentially to single-stranded, linear DNA. It also seems to bind ATP.</text>
</comment>
<keyword evidence="5 12" id="KW-0235">DNA replication</keyword>
<evidence type="ECO:0000313" key="16">
    <source>
        <dbReference type="Proteomes" id="UP000244240"/>
    </source>
</evidence>
<dbReference type="InterPro" id="IPR003395">
    <property type="entry name" value="RecF/RecN/SMC_N"/>
</dbReference>
<accession>A0A2T6BAG2</accession>
<evidence type="ECO:0000256" key="9">
    <source>
        <dbReference type="ARBA" id="ARBA00023125"/>
    </source>
</evidence>
<comment type="subcellular location">
    <subcellularLocation>
        <location evidence="1 12 13">Cytoplasm</location>
    </subcellularLocation>
</comment>
<evidence type="ECO:0000256" key="7">
    <source>
        <dbReference type="ARBA" id="ARBA00022763"/>
    </source>
</evidence>
<evidence type="ECO:0000256" key="12">
    <source>
        <dbReference type="HAMAP-Rule" id="MF_00365"/>
    </source>
</evidence>
<dbReference type="GO" id="GO:0000731">
    <property type="term" value="P:DNA synthesis involved in DNA repair"/>
    <property type="evidence" value="ECO:0007669"/>
    <property type="project" value="TreeGrafter"/>
</dbReference>
<dbReference type="CDD" id="cd03242">
    <property type="entry name" value="ABC_RecF"/>
    <property type="match status" value="1"/>
</dbReference>